<accession>A0ABC9Z2A7</accession>
<name>A0ABC9Z2A7_9NOCA</name>
<feature type="compositionally biased region" description="Pro residues" evidence="1">
    <location>
        <begin position="68"/>
        <end position="77"/>
    </location>
</feature>
<dbReference type="EMBL" id="BBYQ01000125">
    <property type="protein sequence ID" value="GAP31750.1"/>
    <property type="molecule type" value="Genomic_DNA"/>
</dbReference>
<reference evidence="3 4" key="2">
    <citation type="journal article" date="2016" name="Genome Announc.">
        <title>Draft Genome Sequence of Erythromycin- and Oxytetracycline-Sensitive Nocardia seriolae Strain U-1 (NBRC 110359).</title>
        <authorList>
            <person name="Imajoh M."/>
            <person name="Sukeda M."/>
            <person name="Shimizu M."/>
            <person name="Yamane J."/>
            <person name="Ohnishi K."/>
            <person name="Oshima S."/>
        </authorList>
    </citation>
    <scope>NUCLEOTIDE SEQUENCE [LARGE SCALE GENOMIC DNA]</scope>
    <source>
        <strain evidence="3 4">U-1</strain>
    </source>
</reference>
<evidence type="ECO:0000313" key="3">
    <source>
        <dbReference type="EMBL" id="GAP31750.1"/>
    </source>
</evidence>
<dbReference type="Proteomes" id="UP000180166">
    <property type="component" value="Chromosome"/>
</dbReference>
<evidence type="ECO:0000256" key="1">
    <source>
        <dbReference type="SAM" id="MobiDB-lite"/>
    </source>
</evidence>
<evidence type="ECO:0000313" key="2">
    <source>
        <dbReference type="EMBL" id="APA94281.1"/>
    </source>
</evidence>
<dbReference type="EMBL" id="CP017839">
    <property type="protein sequence ID" value="APA94281.1"/>
    <property type="molecule type" value="Genomic_DNA"/>
</dbReference>
<evidence type="ECO:0000313" key="4">
    <source>
        <dbReference type="Proteomes" id="UP000037179"/>
    </source>
</evidence>
<sequence length="365" mass="37838">MAASTDPRNPGFSARALVVGVVLAVLTTSGVLAIGEAGAETPAERCARETATYNAAWESSWRAANPGNPAPPPPPVPYVCADPGTPPTTTTTPPPTAPGLLPTQAPGGGVQGNAGNAPGRLSDGDGTDIVPGPTTAAPQPQAPPGGRAPAQGRPQDVAGPVEPQDPSCPAGGSGCAERVRPAEQECPSGYVARGNNLCFGVVSTQGKVVPPGSRPLASQANCTANPADLKKTTSWSSKTALTSTTSKMESTQNTVGGTLTLEGESSIPLLGGIKASMQAKYENQQKTDTTWLDSTTKEDTYTDTTENRWTVSPGSELEVSQRYTDVYWEVVRKHSFTRVTDGHTYILEPNSYQAKERPAECSAPR</sequence>
<reference evidence="2 5" key="3">
    <citation type="submission" date="2016-10" db="EMBL/GenBank/DDBJ databases">
        <title>Genome sequence of Nocardia seriolae strain EM150506, isolated from Anguila japonica.</title>
        <authorList>
            <person name="Han H.-J."/>
        </authorList>
    </citation>
    <scope>NUCLEOTIDE SEQUENCE [LARGE SCALE GENOMIC DNA]</scope>
    <source>
        <strain evidence="2 5">EM150506</strain>
    </source>
</reference>
<reference evidence="4" key="1">
    <citation type="submission" date="2015-07" db="EMBL/GenBank/DDBJ databases">
        <title>Nocardia seriolae U-1 whole genome shotgun sequence.</title>
        <authorList>
            <person name="Imajoh M."/>
            <person name="Fukumoto Y."/>
            <person name="Sukeda M."/>
            <person name="Yamane J."/>
            <person name="Yamasaki K."/>
            <person name="Shimizu M."/>
            <person name="Ohnishi K."/>
            <person name="Oshima S."/>
        </authorList>
    </citation>
    <scope>NUCLEOTIDE SEQUENCE [LARGE SCALE GENOMIC DNA]</scope>
    <source>
        <strain evidence="4">U-1</strain>
    </source>
</reference>
<dbReference type="KEGG" id="nsr:NS506_00194"/>
<feature type="compositionally biased region" description="Low complexity" evidence="1">
    <location>
        <begin position="78"/>
        <end position="91"/>
    </location>
</feature>
<evidence type="ECO:0000313" key="5">
    <source>
        <dbReference type="Proteomes" id="UP000180166"/>
    </source>
</evidence>
<dbReference type="RefSeq" id="WP_158660708.1">
    <property type="nucleotide sequence ID" value="NZ_AP028459.1"/>
</dbReference>
<dbReference type="Proteomes" id="UP000037179">
    <property type="component" value="Unassembled WGS sequence"/>
</dbReference>
<keyword evidence="4" id="KW-1185">Reference proteome</keyword>
<proteinExistence type="predicted"/>
<feature type="region of interest" description="Disordered" evidence="1">
    <location>
        <begin position="61"/>
        <end position="176"/>
    </location>
</feature>
<gene>
    <name evidence="2" type="ORF">NS506_00194</name>
    <name evidence="3" type="ORF">NSK11_contig00125-0023</name>
</gene>
<dbReference type="AlphaFoldDB" id="A0ABC9Z2A7"/>
<protein>
    <submittedName>
        <fullName evidence="3">Uncharacterized protein</fullName>
    </submittedName>
</protein>
<organism evidence="3 4">
    <name type="scientific">Nocardia seriolae</name>
    <dbReference type="NCBI Taxonomy" id="37332"/>
    <lineage>
        <taxon>Bacteria</taxon>
        <taxon>Bacillati</taxon>
        <taxon>Actinomycetota</taxon>
        <taxon>Actinomycetes</taxon>
        <taxon>Mycobacteriales</taxon>
        <taxon>Nocardiaceae</taxon>
        <taxon>Nocardia</taxon>
    </lineage>
</organism>
<feature type="compositionally biased region" description="Low complexity" evidence="1">
    <location>
        <begin position="131"/>
        <end position="155"/>
    </location>
</feature>